<dbReference type="PANTHER" id="PTHR24171:SF9">
    <property type="entry name" value="ANKYRIN REPEAT DOMAIN-CONTAINING PROTEIN 39"/>
    <property type="match status" value="1"/>
</dbReference>
<proteinExistence type="predicted"/>
<feature type="repeat" description="ANK" evidence="3">
    <location>
        <begin position="27"/>
        <end position="59"/>
    </location>
</feature>
<feature type="repeat" description="ANK" evidence="3">
    <location>
        <begin position="232"/>
        <end position="266"/>
    </location>
</feature>
<evidence type="ECO:0000256" key="3">
    <source>
        <dbReference type="PROSITE-ProRule" id="PRU00023"/>
    </source>
</evidence>
<dbReference type="PROSITE" id="PS50088">
    <property type="entry name" value="ANK_REPEAT"/>
    <property type="match status" value="5"/>
</dbReference>
<dbReference type="InterPro" id="IPR002110">
    <property type="entry name" value="Ankyrin_rpt"/>
</dbReference>
<dbReference type="Proteomes" id="UP000016922">
    <property type="component" value="Unassembled WGS sequence"/>
</dbReference>
<dbReference type="PRINTS" id="PR01415">
    <property type="entry name" value="ANKYRIN"/>
</dbReference>
<reference evidence="4 5" key="1">
    <citation type="journal article" date="2013" name="BMC Genomics">
        <title>Genomics-driven discovery of the pneumocandin biosynthetic gene cluster in the fungus Glarea lozoyensis.</title>
        <authorList>
            <person name="Chen L."/>
            <person name="Yue Q."/>
            <person name="Zhang X."/>
            <person name="Xiang M."/>
            <person name="Wang C."/>
            <person name="Li S."/>
            <person name="Che Y."/>
            <person name="Ortiz-Lopez F.J."/>
            <person name="Bills G.F."/>
            <person name="Liu X."/>
            <person name="An Z."/>
        </authorList>
    </citation>
    <scope>NUCLEOTIDE SEQUENCE [LARGE SCALE GENOMIC DNA]</scope>
    <source>
        <strain evidence="5">ATCC 20868 / MF5171</strain>
    </source>
</reference>
<dbReference type="OrthoDB" id="5428966at2759"/>
<dbReference type="EMBL" id="KE145358">
    <property type="protein sequence ID" value="EPE33351.1"/>
    <property type="molecule type" value="Genomic_DNA"/>
</dbReference>
<evidence type="ECO:0000256" key="1">
    <source>
        <dbReference type="ARBA" id="ARBA00022737"/>
    </source>
</evidence>
<keyword evidence="2 3" id="KW-0040">ANK repeat</keyword>
<dbReference type="Pfam" id="PF00023">
    <property type="entry name" value="Ank"/>
    <property type="match status" value="1"/>
</dbReference>
<dbReference type="PANTHER" id="PTHR24171">
    <property type="entry name" value="ANKYRIN REPEAT DOMAIN-CONTAINING PROTEIN 39-RELATED"/>
    <property type="match status" value="1"/>
</dbReference>
<dbReference type="SMART" id="SM00248">
    <property type="entry name" value="ANK"/>
    <property type="match status" value="8"/>
</dbReference>
<dbReference type="eggNOG" id="KOG0504">
    <property type="taxonomic scope" value="Eukaryota"/>
</dbReference>
<sequence length="341" mass="36008">MAVQLGDIALVKNLLNNGADLEARNGEGQTPLHIATLNHNLEVIKVLFGAGINVEAKDNKRTAPIHYAADSGKELIVRLLVNRLLEMKSTVDIPDRQGATALYRAAANGHASIVSILLQVAADKSGRPGLRLTESTNSALKAAISGGYQEVVDVLLSAGCRPTHSELEKAVVGGNLDIVDALLNAGANVNKRPSRFNRTALQAAIEGRHEMIVARLLAAGARTDEEVWDGSYIMTPLHIAVRTSQRSVNIVKKLLAAGANVNEIGGNLQTPLQEATGLGDEEMIELLSAASAEANPGREISCAALLPGFETNGRGFFANYFLGACPDPAATETNSEKGNQL</sequence>
<protein>
    <submittedName>
        <fullName evidence="4">Ankyrin repeat-containing protein</fullName>
    </submittedName>
</protein>
<feature type="repeat" description="ANK" evidence="3">
    <location>
        <begin position="1"/>
        <end position="26"/>
    </location>
</feature>
<feature type="repeat" description="ANK" evidence="3">
    <location>
        <begin position="97"/>
        <end position="129"/>
    </location>
</feature>
<dbReference type="InterPro" id="IPR036770">
    <property type="entry name" value="Ankyrin_rpt-contain_sf"/>
</dbReference>
<keyword evidence="1" id="KW-0677">Repeat</keyword>
<name>S3DMP6_GLAL2</name>
<dbReference type="SUPFAM" id="SSF48403">
    <property type="entry name" value="Ankyrin repeat"/>
    <property type="match status" value="1"/>
</dbReference>
<organism evidence="4 5">
    <name type="scientific">Glarea lozoyensis (strain ATCC 20868 / MF5171)</name>
    <dbReference type="NCBI Taxonomy" id="1116229"/>
    <lineage>
        <taxon>Eukaryota</taxon>
        <taxon>Fungi</taxon>
        <taxon>Dikarya</taxon>
        <taxon>Ascomycota</taxon>
        <taxon>Pezizomycotina</taxon>
        <taxon>Leotiomycetes</taxon>
        <taxon>Helotiales</taxon>
        <taxon>Helotiaceae</taxon>
        <taxon>Glarea</taxon>
    </lineage>
</organism>
<feature type="repeat" description="ANK" evidence="3">
    <location>
        <begin position="162"/>
        <end position="194"/>
    </location>
</feature>
<accession>S3DMP6</accession>
<dbReference type="GeneID" id="19465417"/>
<dbReference type="Gene3D" id="1.25.40.20">
    <property type="entry name" value="Ankyrin repeat-containing domain"/>
    <property type="match status" value="3"/>
</dbReference>
<dbReference type="PROSITE" id="PS50297">
    <property type="entry name" value="ANK_REP_REGION"/>
    <property type="match status" value="5"/>
</dbReference>
<dbReference type="STRING" id="1116229.S3DMP6"/>
<keyword evidence="5" id="KW-1185">Reference proteome</keyword>
<dbReference type="RefSeq" id="XP_008079968.1">
    <property type="nucleotide sequence ID" value="XM_008081777.1"/>
</dbReference>
<dbReference type="AlphaFoldDB" id="S3DMP6"/>
<dbReference type="KEGG" id="glz:GLAREA_06363"/>
<evidence type="ECO:0000313" key="5">
    <source>
        <dbReference type="Proteomes" id="UP000016922"/>
    </source>
</evidence>
<gene>
    <name evidence="4" type="ORF">GLAREA_06363</name>
</gene>
<evidence type="ECO:0000256" key="2">
    <source>
        <dbReference type="ARBA" id="ARBA00023043"/>
    </source>
</evidence>
<dbReference type="Pfam" id="PF12796">
    <property type="entry name" value="Ank_2"/>
    <property type="match status" value="2"/>
</dbReference>
<dbReference type="HOGENOM" id="CLU_706056_0_0_1"/>
<dbReference type="OMA" id="SDANHEC"/>
<evidence type="ECO:0000313" key="4">
    <source>
        <dbReference type="EMBL" id="EPE33351.1"/>
    </source>
</evidence>